<protein>
    <submittedName>
        <fullName evidence="1">Uncharacterized protein</fullName>
    </submittedName>
</protein>
<organism evidence="2">
    <name type="scientific">Caenorhabditis remanei</name>
    <name type="common">Caenorhabditis vulgaris</name>
    <dbReference type="NCBI Taxonomy" id="31234"/>
    <lineage>
        <taxon>Eukaryota</taxon>
        <taxon>Metazoa</taxon>
        <taxon>Ecdysozoa</taxon>
        <taxon>Nematoda</taxon>
        <taxon>Chromadorea</taxon>
        <taxon>Rhabditida</taxon>
        <taxon>Rhabditina</taxon>
        <taxon>Rhabditomorpha</taxon>
        <taxon>Rhabditoidea</taxon>
        <taxon>Rhabditidae</taxon>
        <taxon>Peloderinae</taxon>
        <taxon>Caenorhabditis</taxon>
    </lineage>
</organism>
<evidence type="ECO:0000313" key="1">
    <source>
        <dbReference type="EMBL" id="EFO97190.1"/>
    </source>
</evidence>
<dbReference type="AlphaFoldDB" id="E3NV45"/>
<evidence type="ECO:0000313" key="2">
    <source>
        <dbReference type="Proteomes" id="UP000008281"/>
    </source>
</evidence>
<proteinExistence type="predicted"/>
<name>E3NV45_CAERE</name>
<dbReference type="EMBL" id="DS270798">
    <property type="protein sequence ID" value="EFO97190.1"/>
    <property type="molecule type" value="Genomic_DNA"/>
</dbReference>
<gene>
    <name evidence="1" type="ORF">CRE_22259</name>
</gene>
<keyword evidence="2" id="KW-1185">Reference proteome</keyword>
<accession>E3NV45</accession>
<reference evidence="1" key="1">
    <citation type="submission" date="2007-07" db="EMBL/GenBank/DDBJ databases">
        <title>PCAP assembly of the Caenorhabditis remanei genome.</title>
        <authorList>
            <consortium name="The Caenorhabditis remanei Sequencing Consortium"/>
            <person name="Wilson R.K."/>
        </authorList>
    </citation>
    <scope>NUCLEOTIDE SEQUENCE [LARGE SCALE GENOMIC DNA]</scope>
    <source>
        <strain evidence="1">PB4641</strain>
    </source>
</reference>
<dbReference type="Proteomes" id="UP000008281">
    <property type="component" value="Unassembled WGS sequence"/>
</dbReference>
<dbReference type="OrthoDB" id="10422258at2759"/>
<dbReference type="STRING" id="31234.E3NV45"/>
<dbReference type="HOGENOM" id="CLU_1961626_0_0_1"/>
<sequence>MCLRFAMYGVVTSSGRVDKKWAAKETSRFRMCLREDTPIFINIEDSEFILWIYARKSTFSFSVAHLPSSNAERRLPHVAKFVLMVKNVSYMDESRTLLDRFLSKDEEGHARQADGEPAIWPPAKAQFY</sequence>
<dbReference type="InParanoid" id="E3NV45"/>